<gene>
    <name evidence="2" type="ORF">HII31_00301</name>
</gene>
<dbReference type="Proteomes" id="UP000660729">
    <property type="component" value="Unassembled WGS sequence"/>
</dbReference>
<keyword evidence="3" id="KW-1185">Reference proteome</keyword>
<feature type="compositionally biased region" description="Basic and acidic residues" evidence="1">
    <location>
        <begin position="98"/>
        <end position="111"/>
    </location>
</feature>
<dbReference type="AlphaFoldDB" id="A0A8H6RX61"/>
<evidence type="ECO:0000313" key="3">
    <source>
        <dbReference type="Proteomes" id="UP000660729"/>
    </source>
</evidence>
<dbReference type="OrthoDB" id="3648495at2759"/>
<dbReference type="EMBL" id="JABCIY010000001">
    <property type="protein sequence ID" value="KAF7198562.1"/>
    <property type="molecule type" value="Genomic_DNA"/>
</dbReference>
<feature type="compositionally biased region" description="Basic and acidic residues" evidence="1">
    <location>
        <begin position="319"/>
        <end position="330"/>
    </location>
</feature>
<evidence type="ECO:0000313" key="2">
    <source>
        <dbReference type="EMBL" id="KAF7198562.1"/>
    </source>
</evidence>
<proteinExistence type="predicted"/>
<feature type="compositionally biased region" description="Polar residues" evidence="1">
    <location>
        <begin position="276"/>
        <end position="293"/>
    </location>
</feature>
<feature type="region of interest" description="Disordered" evidence="1">
    <location>
        <begin position="92"/>
        <end position="331"/>
    </location>
</feature>
<reference evidence="2" key="1">
    <citation type="submission" date="2020-04" db="EMBL/GenBank/DDBJ databases">
        <title>Draft genome resource of the tomato pathogen Pseudocercospora fuligena.</title>
        <authorList>
            <person name="Zaccaron A."/>
        </authorList>
    </citation>
    <scope>NUCLEOTIDE SEQUENCE</scope>
    <source>
        <strain evidence="2">PF001</strain>
    </source>
</reference>
<sequence>MNGAWHELACLVCKANTPSGSEKLFQNVGRLLAHVTNCHGQQPGKTREEKLEGCIQRTCDKEDLERLRNDKYEILYTSGDEPLRKSRPWAIEASDASGKSESKSEVSKEPNLEGSPALPSRIQGAQESTAPPNANEPVRKDSIGQVQRKCTHAQVLDSSSGIPNNTDSKMSSEGKQSTNFGSTTSSDNARRDSGGRSVTGKEMYEPNVFSTAGGSPGPDQATRDPRFQGRTLKPQQMLPRSRAELNLAAIAAFNSSAPHAPHAPSPTPDQAPAGQGRSQHINRQSTPKSTGASESLGFPARVVTSGLVSSPSQPLMKRHCGEDGGNDELRSLPARRLRIAPGRRPSLLLQAPVQANQALDEKR</sequence>
<feature type="compositionally biased region" description="Polar residues" evidence="1">
    <location>
        <begin position="156"/>
        <end position="187"/>
    </location>
</feature>
<name>A0A8H6RX61_9PEZI</name>
<organism evidence="2 3">
    <name type="scientific">Pseudocercospora fuligena</name>
    <dbReference type="NCBI Taxonomy" id="685502"/>
    <lineage>
        <taxon>Eukaryota</taxon>
        <taxon>Fungi</taxon>
        <taxon>Dikarya</taxon>
        <taxon>Ascomycota</taxon>
        <taxon>Pezizomycotina</taxon>
        <taxon>Dothideomycetes</taxon>
        <taxon>Dothideomycetidae</taxon>
        <taxon>Mycosphaerellales</taxon>
        <taxon>Mycosphaerellaceae</taxon>
        <taxon>Pseudocercospora</taxon>
    </lineage>
</organism>
<accession>A0A8H6RX61</accession>
<comment type="caution">
    <text evidence="2">The sequence shown here is derived from an EMBL/GenBank/DDBJ whole genome shotgun (WGS) entry which is preliminary data.</text>
</comment>
<feature type="compositionally biased region" description="Polar residues" evidence="1">
    <location>
        <begin position="123"/>
        <end position="132"/>
    </location>
</feature>
<protein>
    <submittedName>
        <fullName evidence="2">Uncharacterized protein</fullName>
    </submittedName>
</protein>
<evidence type="ECO:0000256" key="1">
    <source>
        <dbReference type="SAM" id="MobiDB-lite"/>
    </source>
</evidence>